<reference evidence="1 2" key="1">
    <citation type="submission" date="2024-09" db="EMBL/GenBank/DDBJ databases">
        <title>Chromosome-scale assembly of Riccia fluitans.</title>
        <authorList>
            <person name="Paukszto L."/>
            <person name="Sawicki J."/>
            <person name="Karawczyk K."/>
            <person name="Piernik-Szablinska J."/>
            <person name="Szczecinska M."/>
            <person name="Mazdziarz M."/>
        </authorList>
    </citation>
    <scope>NUCLEOTIDE SEQUENCE [LARGE SCALE GENOMIC DNA]</scope>
    <source>
        <strain evidence="1">Rf_01</strain>
        <tissue evidence="1">Aerial parts of the thallus</tissue>
    </source>
</reference>
<dbReference type="Gene3D" id="3.40.50.620">
    <property type="entry name" value="HUPs"/>
    <property type="match status" value="1"/>
</dbReference>
<comment type="caution">
    <text evidence="1">The sequence shown here is derived from an EMBL/GenBank/DDBJ whole genome shotgun (WGS) entry which is preliminary data.</text>
</comment>
<gene>
    <name evidence="1" type="ORF">R1flu_002002</name>
</gene>
<evidence type="ECO:0008006" key="3">
    <source>
        <dbReference type="Google" id="ProtNLM"/>
    </source>
</evidence>
<evidence type="ECO:0000313" key="2">
    <source>
        <dbReference type="Proteomes" id="UP001605036"/>
    </source>
</evidence>
<dbReference type="EMBL" id="JBHFFA010000006">
    <property type="protein sequence ID" value="KAL2621797.1"/>
    <property type="molecule type" value="Genomic_DNA"/>
</dbReference>
<accession>A0ABD1Y882</accession>
<name>A0ABD1Y882_9MARC</name>
<dbReference type="InterPro" id="IPR014729">
    <property type="entry name" value="Rossmann-like_a/b/a_fold"/>
</dbReference>
<evidence type="ECO:0000313" key="1">
    <source>
        <dbReference type="EMBL" id="KAL2621797.1"/>
    </source>
</evidence>
<dbReference type="AlphaFoldDB" id="A0ABD1Y882"/>
<protein>
    <recommendedName>
        <fullName evidence="3">Asparagine synthetase domain-containing protein</fullName>
    </recommendedName>
</protein>
<dbReference type="Proteomes" id="UP001605036">
    <property type="component" value="Unassembled WGS sequence"/>
</dbReference>
<sequence>MSNKFLGRICGIAFINSDGEICGIAFIAPFISIGRGKGSFDVRRSLLWKCLPEKAGLARFSSIEKIGSSQAGFHKDPSARKALQERSEAKYTLRVQAPHRHERIGQFNLDPSITIIAKHKKSKRGKSAPHHQRNERTDLGDLTEFSWDDVDARFAEQMRLARLTPSHCIAIAVSGGADSIALCLLISRWKQVSVLRGGSACQRMGLQSRDPLRDSQMSMA</sequence>
<keyword evidence="2" id="KW-1185">Reference proteome</keyword>
<proteinExistence type="predicted"/>
<organism evidence="1 2">
    <name type="scientific">Riccia fluitans</name>
    <dbReference type="NCBI Taxonomy" id="41844"/>
    <lineage>
        <taxon>Eukaryota</taxon>
        <taxon>Viridiplantae</taxon>
        <taxon>Streptophyta</taxon>
        <taxon>Embryophyta</taxon>
        <taxon>Marchantiophyta</taxon>
        <taxon>Marchantiopsida</taxon>
        <taxon>Marchantiidae</taxon>
        <taxon>Marchantiales</taxon>
        <taxon>Ricciaceae</taxon>
        <taxon>Riccia</taxon>
    </lineage>
</organism>